<keyword evidence="2" id="KW-1133">Transmembrane helix</keyword>
<evidence type="ECO:0000313" key="3">
    <source>
        <dbReference type="EMBL" id="MFD2421744.1"/>
    </source>
</evidence>
<feature type="compositionally biased region" description="Basic and acidic residues" evidence="1">
    <location>
        <begin position="95"/>
        <end position="104"/>
    </location>
</feature>
<evidence type="ECO:0000313" key="4">
    <source>
        <dbReference type="Proteomes" id="UP001597417"/>
    </source>
</evidence>
<proteinExistence type="predicted"/>
<comment type="caution">
    <text evidence="3">The sequence shown here is derived from an EMBL/GenBank/DDBJ whole genome shotgun (WGS) entry which is preliminary data.</text>
</comment>
<protein>
    <submittedName>
        <fullName evidence="3">Uncharacterized protein</fullName>
    </submittedName>
</protein>
<accession>A0ABW5G4C1</accession>
<dbReference type="EMBL" id="JBHUKR010000023">
    <property type="protein sequence ID" value="MFD2421744.1"/>
    <property type="molecule type" value="Genomic_DNA"/>
</dbReference>
<feature type="transmembrane region" description="Helical" evidence="2">
    <location>
        <begin position="16"/>
        <end position="35"/>
    </location>
</feature>
<gene>
    <name evidence="3" type="ORF">ACFSXZ_35975</name>
</gene>
<keyword evidence="2" id="KW-0472">Membrane</keyword>
<sequence>MIEQADASRRWKLERGVWWLLGTALVAWAGSWRVIYLEVTPLASHELTPPLHPTARSARRPTSARRVTGDHGAHRRRYRTTADRGGRGLGGHAHLSAEIREGLN</sequence>
<keyword evidence="4" id="KW-1185">Reference proteome</keyword>
<keyword evidence="2" id="KW-0812">Transmembrane</keyword>
<reference evidence="4" key="1">
    <citation type="journal article" date="2019" name="Int. J. Syst. Evol. Microbiol.">
        <title>The Global Catalogue of Microorganisms (GCM) 10K type strain sequencing project: providing services to taxonomists for standard genome sequencing and annotation.</title>
        <authorList>
            <consortium name="The Broad Institute Genomics Platform"/>
            <consortium name="The Broad Institute Genome Sequencing Center for Infectious Disease"/>
            <person name="Wu L."/>
            <person name="Ma J."/>
        </authorList>
    </citation>
    <scope>NUCLEOTIDE SEQUENCE [LARGE SCALE GENOMIC DNA]</scope>
    <source>
        <strain evidence="4">CGMCC 4.7645</strain>
    </source>
</reference>
<organism evidence="3 4">
    <name type="scientific">Amycolatopsis pigmentata</name>
    <dbReference type="NCBI Taxonomy" id="450801"/>
    <lineage>
        <taxon>Bacteria</taxon>
        <taxon>Bacillati</taxon>
        <taxon>Actinomycetota</taxon>
        <taxon>Actinomycetes</taxon>
        <taxon>Pseudonocardiales</taxon>
        <taxon>Pseudonocardiaceae</taxon>
        <taxon>Amycolatopsis</taxon>
    </lineage>
</organism>
<dbReference type="RefSeq" id="WP_378270502.1">
    <property type="nucleotide sequence ID" value="NZ_JBHUKR010000023.1"/>
</dbReference>
<evidence type="ECO:0000256" key="2">
    <source>
        <dbReference type="SAM" id="Phobius"/>
    </source>
</evidence>
<dbReference type="Proteomes" id="UP001597417">
    <property type="component" value="Unassembled WGS sequence"/>
</dbReference>
<name>A0ABW5G4C1_9PSEU</name>
<evidence type="ECO:0000256" key="1">
    <source>
        <dbReference type="SAM" id="MobiDB-lite"/>
    </source>
</evidence>
<feature type="region of interest" description="Disordered" evidence="1">
    <location>
        <begin position="47"/>
        <end position="104"/>
    </location>
</feature>